<dbReference type="SUPFAM" id="SSF54534">
    <property type="entry name" value="FKBP-like"/>
    <property type="match status" value="1"/>
</dbReference>
<keyword evidence="3" id="KW-0648">Protein biosynthesis</keyword>
<evidence type="ECO:0000313" key="3">
    <source>
        <dbReference type="EMBL" id="SPZ84751.1"/>
    </source>
</evidence>
<organism evidence="3 4">
    <name type="scientific">Sphingobacterium multivorum</name>
    <dbReference type="NCBI Taxonomy" id="28454"/>
    <lineage>
        <taxon>Bacteria</taxon>
        <taxon>Pseudomonadati</taxon>
        <taxon>Bacteroidota</taxon>
        <taxon>Sphingobacteriia</taxon>
        <taxon>Sphingobacteriales</taxon>
        <taxon>Sphingobacteriaceae</taxon>
        <taxon>Sphingobacterium</taxon>
    </lineage>
</organism>
<keyword evidence="1" id="KW-0175">Coiled coil</keyword>
<feature type="coiled-coil region" evidence="1">
    <location>
        <begin position="64"/>
        <end position="91"/>
    </location>
</feature>
<name>A0A2X2IX89_SPHMU</name>
<feature type="region of interest" description="Disordered" evidence="2">
    <location>
        <begin position="41"/>
        <end position="62"/>
    </location>
</feature>
<reference evidence="3 4" key="1">
    <citation type="submission" date="2018-06" db="EMBL/GenBank/DDBJ databases">
        <authorList>
            <consortium name="Pathogen Informatics"/>
            <person name="Doyle S."/>
        </authorList>
    </citation>
    <scope>NUCLEOTIDE SEQUENCE [LARGE SCALE GENOMIC DNA]</scope>
    <source>
        <strain evidence="3 4">NCTC11343</strain>
    </source>
</reference>
<proteinExistence type="predicted"/>
<accession>A0A2X2IX89</accession>
<dbReference type="AlphaFoldDB" id="A0A2X2IX89"/>
<sequence>MNKTYSLFFGMTNNYFDIKGVVLDIALKRTRERITMIESALETARDSSNDDTKSSAGDKYETSREMIQQDINRYQKQLVEANKDLQQLISIESLSNDVIDVVRLGTLVQTNVGLYLIATSIGAVKIGTNNIFVISPASPIGQLLIGKKIGDSFVFNNVNQKVIAIY</sequence>
<evidence type="ECO:0000256" key="2">
    <source>
        <dbReference type="SAM" id="MobiDB-lite"/>
    </source>
</evidence>
<evidence type="ECO:0000256" key="1">
    <source>
        <dbReference type="SAM" id="Coils"/>
    </source>
</evidence>
<gene>
    <name evidence="3" type="ORF">NCTC11343_01296</name>
</gene>
<dbReference type="Proteomes" id="UP000251241">
    <property type="component" value="Unassembled WGS sequence"/>
</dbReference>
<keyword evidence="3" id="KW-0251">Elongation factor</keyword>
<evidence type="ECO:0000313" key="4">
    <source>
        <dbReference type="Proteomes" id="UP000251241"/>
    </source>
</evidence>
<dbReference type="RefSeq" id="WP_256602926.1">
    <property type="nucleotide sequence ID" value="NZ_UAUU01000003.1"/>
</dbReference>
<feature type="compositionally biased region" description="Basic and acidic residues" evidence="2">
    <location>
        <begin position="43"/>
        <end position="62"/>
    </location>
</feature>
<protein>
    <submittedName>
        <fullName evidence="3">Transcription elongation factor, GreA/GreB, C-term</fullName>
    </submittedName>
</protein>
<dbReference type="EMBL" id="UAUU01000003">
    <property type="protein sequence ID" value="SPZ84751.1"/>
    <property type="molecule type" value="Genomic_DNA"/>
</dbReference>
<dbReference type="GO" id="GO:0003746">
    <property type="term" value="F:translation elongation factor activity"/>
    <property type="evidence" value="ECO:0007669"/>
    <property type="project" value="UniProtKB-KW"/>
</dbReference>